<proteinExistence type="predicted"/>
<feature type="compositionally biased region" description="Basic and acidic residues" evidence="1">
    <location>
        <begin position="43"/>
        <end position="54"/>
    </location>
</feature>
<evidence type="ECO:0000313" key="3">
    <source>
        <dbReference type="Proteomes" id="UP000019593"/>
    </source>
</evidence>
<evidence type="ECO:0000256" key="1">
    <source>
        <dbReference type="SAM" id="MobiDB-lite"/>
    </source>
</evidence>
<reference evidence="2 3" key="1">
    <citation type="submission" date="2013-03" db="EMBL/GenBank/DDBJ databases">
        <authorList>
            <person name="Fiebig A."/>
            <person name="Goeker M."/>
            <person name="Klenk H.-P.P."/>
        </authorList>
    </citation>
    <scope>NUCLEOTIDE SEQUENCE [LARGE SCALE GENOMIC DNA]</scope>
    <source>
        <strain evidence="3">DSM 19469</strain>
    </source>
</reference>
<feature type="region of interest" description="Disordered" evidence="1">
    <location>
        <begin position="20"/>
        <end position="54"/>
    </location>
</feature>
<dbReference type="AlphaFoldDB" id="W8SKV5"/>
<dbReference type="KEGG" id="red:roselon_00746"/>
<keyword evidence="3" id="KW-1185">Reference proteome</keyword>
<evidence type="ECO:0000313" key="2">
    <source>
        <dbReference type="EMBL" id="AHM03165.1"/>
    </source>
</evidence>
<sequence>MSERVEGIVLRIADEDDCIPADATGQTLGDIEPASMPAGMADHAGDTARMRLEP</sequence>
<accession>W8SKV5</accession>
<protein>
    <submittedName>
        <fullName evidence="2">Uncharacterized protein</fullName>
    </submittedName>
</protein>
<dbReference type="EMBL" id="CP004372">
    <property type="protein sequence ID" value="AHM03165.1"/>
    <property type="molecule type" value="Genomic_DNA"/>
</dbReference>
<organism evidence="2 3">
    <name type="scientific">Roseicyclus elongatus DSM 19469</name>
    <dbReference type="NCBI Taxonomy" id="1294273"/>
    <lineage>
        <taxon>Bacteria</taxon>
        <taxon>Pseudomonadati</taxon>
        <taxon>Pseudomonadota</taxon>
        <taxon>Alphaproteobacteria</taxon>
        <taxon>Rhodobacterales</taxon>
        <taxon>Roseobacteraceae</taxon>
        <taxon>Roseicyclus</taxon>
    </lineage>
</organism>
<gene>
    <name evidence="2" type="ORF">roselon_00746</name>
</gene>
<dbReference type="HOGENOM" id="CLU_3047590_0_0_5"/>
<dbReference type="Proteomes" id="UP000019593">
    <property type="component" value="Chromosome"/>
</dbReference>
<name>W8SKV5_9RHOB</name>